<evidence type="ECO:0000256" key="7">
    <source>
        <dbReference type="PROSITE-ProRule" id="PRU01373"/>
    </source>
</evidence>
<dbReference type="InterPro" id="IPR005490">
    <property type="entry name" value="LD_TPept_cat_dom"/>
</dbReference>
<evidence type="ECO:0000259" key="9">
    <source>
        <dbReference type="PROSITE" id="PS52029"/>
    </source>
</evidence>
<keyword evidence="6 7" id="KW-0961">Cell wall biogenesis/degradation</keyword>
<dbReference type="KEGG" id="hqi:H9L05_15625"/>
<dbReference type="GO" id="GO:0071555">
    <property type="term" value="P:cell wall organization"/>
    <property type="evidence" value="ECO:0007669"/>
    <property type="project" value="UniProtKB-UniRule"/>
</dbReference>
<dbReference type="Pfam" id="PF20142">
    <property type="entry name" value="Scaffold"/>
    <property type="match status" value="1"/>
</dbReference>
<feature type="signal peptide" evidence="8">
    <location>
        <begin position="1"/>
        <end position="21"/>
    </location>
</feature>
<keyword evidence="5 7" id="KW-0573">Peptidoglycan synthesis</keyword>
<organism evidence="10 11">
    <name type="scientific">Hymenobacter qilianensis</name>
    <dbReference type="NCBI Taxonomy" id="1385715"/>
    <lineage>
        <taxon>Bacteria</taxon>
        <taxon>Pseudomonadati</taxon>
        <taxon>Bacteroidota</taxon>
        <taxon>Cytophagia</taxon>
        <taxon>Cytophagales</taxon>
        <taxon>Hymenobacteraceae</taxon>
        <taxon>Hymenobacter</taxon>
    </lineage>
</organism>
<dbReference type="PROSITE" id="PS52029">
    <property type="entry name" value="LD_TPASE"/>
    <property type="match status" value="1"/>
</dbReference>
<evidence type="ECO:0000256" key="8">
    <source>
        <dbReference type="SAM" id="SignalP"/>
    </source>
</evidence>
<reference evidence="10 11" key="1">
    <citation type="submission" date="2020-08" db="EMBL/GenBank/DDBJ databases">
        <title>Genome sequence of Hymenobacter qilianensis JCM 19763T.</title>
        <authorList>
            <person name="Hyun D.-W."/>
            <person name="Bae J.-W."/>
        </authorList>
    </citation>
    <scope>NUCLEOTIDE SEQUENCE [LARGE SCALE GENOMIC DNA]</scope>
    <source>
        <strain evidence="10 11">JCM 19763</strain>
    </source>
</reference>
<dbReference type="Pfam" id="PF03734">
    <property type="entry name" value="YkuD"/>
    <property type="match status" value="1"/>
</dbReference>
<dbReference type="GO" id="GO:0016740">
    <property type="term" value="F:transferase activity"/>
    <property type="evidence" value="ECO:0007669"/>
    <property type="project" value="UniProtKB-KW"/>
</dbReference>
<evidence type="ECO:0000256" key="5">
    <source>
        <dbReference type="ARBA" id="ARBA00022984"/>
    </source>
</evidence>
<name>A0A7H0GT23_9BACT</name>
<protein>
    <submittedName>
        <fullName evidence="10">L,D-transpeptidase family protein</fullName>
    </submittedName>
</protein>
<evidence type="ECO:0000256" key="1">
    <source>
        <dbReference type="ARBA" id="ARBA00004752"/>
    </source>
</evidence>
<keyword evidence="4 7" id="KW-0133">Cell shape</keyword>
<dbReference type="GO" id="GO:0008360">
    <property type="term" value="P:regulation of cell shape"/>
    <property type="evidence" value="ECO:0007669"/>
    <property type="project" value="UniProtKB-UniRule"/>
</dbReference>
<keyword evidence="3" id="KW-0808">Transferase</keyword>
<dbReference type="AlphaFoldDB" id="A0A7H0GT23"/>
<dbReference type="GO" id="GO:0009252">
    <property type="term" value="P:peptidoglycan biosynthetic process"/>
    <property type="evidence" value="ECO:0007669"/>
    <property type="project" value="UniProtKB-UniPathway"/>
</dbReference>
<dbReference type="EMBL" id="CP060784">
    <property type="protein sequence ID" value="QNP51439.1"/>
    <property type="molecule type" value="Genomic_DNA"/>
</dbReference>
<keyword evidence="8" id="KW-0732">Signal</keyword>
<accession>A0A7H0GT23</accession>
<dbReference type="InterPro" id="IPR038063">
    <property type="entry name" value="Transpep_catalytic_dom"/>
</dbReference>
<evidence type="ECO:0000313" key="10">
    <source>
        <dbReference type="EMBL" id="QNP51439.1"/>
    </source>
</evidence>
<dbReference type="RefSeq" id="WP_187731723.1">
    <property type="nucleotide sequence ID" value="NZ_BMFN01000003.1"/>
</dbReference>
<sequence>MHIYRRWFLALLLTMPPSLRAAPAPNAYTGGNNTSAEVSQTAPKALAARIQGLLRPKAAWAQHQQPAIDPKEARSFYTKRRFVPAWSTSQQPNATGRAALAFLAGAEDYGLQPSAYHAPALVALTDSLTWPTSVVRKQAQQARFEVLLTDGLVQFAKHLRRGRLHAFVPSPLEKVEGPFDPVAWVSRALEAPDFAAALLSCQPRHREYQQLQQALVRWRQHPKGPDSIARQRRAEQIALTLERWRWDAIPDSTYVLINLAAYAMEVVDNGRVRQTHRLVVGRSESPTPTLSSRLTSFTVAPEWHVPHSIATTEILPYLQENAKYPSEHDFLAENNYSLYDAKGRRVDPATVKWQHVTAKNFPYSIRQNPGCGNTLGNIIFRFANPYSVYLHATSETSDFELANRALGHGCLRTERPMQLAAYLLGPDSSSVALPSEAECEAAPKPRTITLRRPMPFYVRYATCAVVAGELKFYPDIYSRDEALRRQLFAPQRSPRLPTAPIE</sequence>
<evidence type="ECO:0000256" key="3">
    <source>
        <dbReference type="ARBA" id="ARBA00022679"/>
    </source>
</evidence>
<feature type="chain" id="PRO_5028976647" evidence="8">
    <location>
        <begin position="22"/>
        <end position="502"/>
    </location>
</feature>
<dbReference type="Gene3D" id="2.40.440.10">
    <property type="entry name" value="L,D-transpeptidase catalytic domain-like"/>
    <property type="match status" value="1"/>
</dbReference>
<evidence type="ECO:0000256" key="6">
    <source>
        <dbReference type="ARBA" id="ARBA00023316"/>
    </source>
</evidence>
<evidence type="ECO:0000256" key="2">
    <source>
        <dbReference type="ARBA" id="ARBA00005992"/>
    </source>
</evidence>
<dbReference type="UniPathway" id="UPA00219"/>
<comment type="similarity">
    <text evidence="2">Belongs to the YkuD family.</text>
</comment>
<dbReference type="InterPro" id="IPR045380">
    <property type="entry name" value="LD_TPept_scaffold_dom"/>
</dbReference>
<gene>
    <name evidence="10" type="ORF">H9L05_15625</name>
</gene>
<dbReference type="SUPFAM" id="SSF141523">
    <property type="entry name" value="L,D-transpeptidase catalytic domain-like"/>
    <property type="match status" value="1"/>
</dbReference>
<keyword evidence="11" id="KW-1185">Reference proteome</keyword>
<dbReference type="GO" id="GO:0004180">
    <property type="term" value="F:carboxypeptidase activity"/>
    <property type="evidence" value="ECO:0007669"/>
    <property type="project" value="UniProtKB-ARBA"/>
</dbReference>
<feature type="domain" description="L,D-TPase catalytic" evidence="9">
    <location>
        <begin position="253"/>
        <end position="434"/>
    </location>
</feature>
<dbReference type="PANTHER" id="PTHR41533:SF2">
    <property type="entry name" value="BLR7131 PROTEIN"/>
    <property type="match status" value="1"/>
</dbReference>
<evidence type="ECO:0000256" key="4">
    <source>
        <dbReference type="ARBA" id="ARBA00022960"/>
    </source>
</evidence>
<feature type="active site" description="Proton donor/acceptor" evidence="7">
    <location>
        <position position="391"/>
    </location>
</feature>
<dbReference type="CDD" id="cd16913">
    <property type="entry name" value="YkuD_like"/>
    <property type="match status" value="1"/>
</dbReference>
<comment type="pathway">
    <text evidence="1 7">Cell wall biogenesis; peptidoglycan biosynthesis.</text>
</comment>
<proteinExistence type="inferred from homology"/>
<feature type="active site" description="Nucleophile" evidence="7">
    <location>
        <position position="410"/>
    </location>
</feature>
<dbReference type="InterPro" id="IPR052905">
    <property type="entry name" value="LD-transpeptidase_YkuD-like"/>
</dbReference>
<dbReference type="Proteomes" id="UP000516093">
    <property type="component" value="Chromosome"/>
</dbReference>
<evidence type="ECO:0000313" key="11">
    <source>
        <dbReference type="Proteomes" id="UP000516093"/>
    </source>
</evidence>
<dbReference type="PANTHER" id="PTHR41533">
    <property type="entry name" value="L,D-TRANSPEPTIDASE HI_1667-RELATED"/>
    <property type="match status" value="1"/>
</dbReference>